<dbReference type="EMBL" id="LDAU01000008">
    <property type="protein sequence ID" value="KRX11026.1"/>
    <property type="molecule type" value="Genomic_DNA"/>
</dbReference>
<dbReference type="Pfam" id="PF00520">
    <property type="entry name" value="Ion_trans"/>
    <property type="match status" value="1"/>
</dbReference>
<dbReference type="Gene3D" id="1.10.287.70">
    <property type="match status" value="1"/>
</dbReference>
<dbReference type="Pfam" id="PF08709">
    <property type="entry name" value="Ins145_P3_rec"/>
    <property type="match status" value="1"/>
</dbReference>
<feature type="transmembrane region" description="Helical" evidence="6">
    <location>
        <begin position="2946"/>
        <end position="2965"/>
    </location>
</feature>
<feature type="domain" description="Ion transport" evidence="7">
    <location>
        <begin position="2916"/>
        <end position="3057"/>
    </location>
</feature>
<comment type="caution">
    <text evidence="9">The sequence shown here is derived from an EMBL/GenBank/DDBJ whole genome shotgun (WGS) entry which is preliminary data.</text>
</comment>
<evidence type="ECO:0000256" key="4">
    <source>
        <dbReference type="ARBA" id="ARBA00023136"/>
    </source>
</evidence>
<dbReference type="InterPro" id="IPR015925">
    <property type="entry name" value="Ryanodine_IP3_receptor"/>
</dbReference>
<dbReference type="OrthoDB" id="313236at2759"/>
<sequence>MTDILSTEVENANYLLSLFDNIKKAIFLRRWAKLAGKNLNDKKISSIKKFLNPESMRDGIASNKLECIPQNTISQQNDKESAVMTKNSHLMFRKALFQVVNTKKYYYAKLLRKAKSINVKQDIIEELERKSQEEEQENVRVYERNKGQNIIYGQEVQLQHIYSGTTLTLNIDVLANQNCCREMSLEEYPSEYSNFIFQSVNRSKQQGEPILYGDQVEIQSGANLEYWLNINNSVQALDQFDKGLEVNSSDQKVSLKICSFMDYKQEILQNEKYGLYLQHGDIVRFENRCTKTRLSIRKKKPKKLHQRKIQFEGDQNSQPVEMIQEYYNPVTTPNDIQEQFQIHLDASLKDDNISSLWEVQKQNSFSCAVPCFYQKFRLKNVVTGLYLYLDKGKLKLKYNGDVDQCLFYILPKKSSNKASNISFNQQIKVTAIDLGEVCLLYSLEKLDKELINKYYSLTENHNQFEKQGIFQNDESNQKLKIAQMDSVAFIRKSLLNKKKRDRSLFDIIQVSDKLSKIADRVSSLYPQLFNFYTFLQDWGLEFNTNLQCSVYTHKKAFETQKELNNNVRQLNQALENLDDFLKSNSKCCSSILSQNNNYLPFFISQIEYYPEEIKTLLREAVQYLDEEEEKELTNLENWVEKIHTLSEDNIEIQTFFIELLTLSLCDSQDKPFFVFQNFIRKKLFGSAKLNKQYKLNQLPIFNHSLLRFELKDDKPIVIFNYDQENSNAKKWSDDNLTLYDLARKAIESGKSLDKNQKSVRGYDHQFIDFYDISQVGKWNHYEMGLMDGTIEQIIGKRNTGTLAKYENYVLSVLNLYAALCKGRNRKMIKILQNNSLINLTPEFVKKSIDYYMHTLPIRNKKFQITYNLRFYTVLLELYDILILDRSPLIRINDYTNKCFVIQDLKNFDTENHKTYNIFKQLTLNKQVYNEAIAEMDQNNNNSVLKDKNNMINEMAQHDFVRQYADFIILQEDPDKINWHEEEIEKNSSLNYSNKLIAQFLSEKKVNHIFQCPEQFNLADLYEKHQKKQEGGHSKIEIIENCLKAFLFTLKLIKSKMELGYFDKETIQLVSKKLYNIFLGYMQYIDYKENSLEEDHKEDQNDQNVQEIITQNWVSSFIFNAFKDLGDSKNQHILITKIMTETVYAFNSIQRLMMELDILNKIQANQNTKQENAIFHNTSKQINEQFKISEKQENFDENNDFQEESDEQKIYQKILSSVLNKSTQNSTLRKALIDAIVFTFNIDYIKLEMVDKIEIIDDEYELTLFREVNGTKGQTKSPQEVRYLMEKSVLLMNKILKEQNDEEFDDEIAENMVDISQDLIQNDENLNIQQEINKQKTKSLFKYYLEFKQTLQSYINMFDLSNFEKEMGEGNIHKSRKMYQTQLQNIFRNADIHEILLAVLDKVETKKFKNREFLQFFELLVQFFEKFVHDNSTNKKLMVPYIAKIMELTSIPSDVAAPSEQDENNYILKMKNNYQQIKISDLCKSILGEIKLDQGEAIFKNIDIIFKKIVENSPFMEQAVHSAVTNFQPKMLISNKIDISKSMAVLQFLKILRSLCFDKQTKVQLKQNQKKILKIILRDQLMIKLAQPIQEFNLKDASQRFATQKEFLKLKLHYSTIQLMTDSCKNDRLGIQELQRFIMFDSLKNTLTNQESPYLLKRAYIRCLFEIYINKVYDPYTQECNETISSQEISDILSGEIIPQLEPTNIYSYIEGILRKSKQDQGDTVFDLRKVIVKEKIVFFQKFSNYKSLTQKDDFRVSQGEQAMRSYKQSGVIYDSNEFWRYLFKEGLVHFILDTFDQKQDEIDKKDFIDNGLMDDFSLAKINLIKLRQLLGIIESNFIKGRGEIQYFEEYRSIINQVKEQIPAKKISKLGTNFRITSNFNNIGKNEVVEKYQSQDQDIFGVNQGENAEDDYFNKNESPIGNFIKGLKRFLIRNRIDVEYFYEIIVNEKKNHKMIEKALYYVLNKEKKYISLKDVQQFCRYCQIKHQNNKNSRRMKDDFSEENLKKLKIQIQNCIHHSKQLQQQSFQQQPIDEKQMPIILLNEEDEEKKSKNEQDDNQILIEQDQLDSKQKKQLLGSENQFQFKSQNLQQLNVNCEQRLLRDYQTLNLLQSYIQDIQVLQMEPYAGDNQEVMETYLEQVSLYFTILIEDIKQQVQDNTIYLLKIVRLYMEAKVPLQSDIESLKSDDENLNTQGKARIMTYQKLQQCCINQGLHIIALQLLSNQNSNFEEKFEALNILIFILYLGNHESQQTIFNLLKYEDRDLCRKFFTFLREFFQQDFHQEAKKIAYLKREQEIQKQKLEKRDYSSEYEMTKMQFMQDWETEFEILTKLVLKLLQQMCENVNKDFQLFMRDQSSKKDSQQIVSTNIILQVSTFLCFLLENEDLNIQEKAKKILADQAEEVQKQRILQEQVSPEELRWVLNQKDRDFYEENISAVYNYFFYVEQFSQDINMFESAIKFLLVMMTGNQDEESINLMIQSIDIYQLLETSKDIYEGRIKPQIENVELERICECNEQQDKLNYNQDQIEELNRGISYKICSLDFCKKGYLTDLDNKIIETGFNIYIFFSYLSNSINIEDMALTAEQLKTLKLFQFRVDELDSELKDQAKNFMCGCFKNSNQEGQENQSGDSEDEDDDEDLIIQKQKQKLKNQKKKIHPDYNSNELLSEKVNTPAGYSVNEQQEIDVNQDVTDQMNMLKEIKELQNKEKRLFSQAQLGDIDQDIDYLNANSTQNKVIQIQRFIPTSDPYEIIQGKFAQKIEKNFQGHEIANLFKRKRKIQKKDQFFKFYKKYVGTQEIADYQSNQIYKVYFQKPFISKFLTEYVKDHLIYEADRDSNQERIHFLLQNFQFYYDQMNHKQNINKRYIIRDFVNNWRKIKGALFYVNVLLCILILTTQGIVSEQEHQNFYNTLKGINSIVTYVSSVLAFIVLISCACERYSISLAYGQNGKSLLKFTLLGCAVMYIYAIIGWEEFKSDFQEVGDPTFPEYSYDKKFIQLLFYVIKEGIRNGGGITEAMAETTEERDNFWARYAYDLSFFILINMLFIQMIFGIIIDTFGDLREANSELKDKVENICYICGIQRNVIDQLSDEDMGWYHHIYLEHNVYHMLYYMIYVSRKHENECDHLEKYVKQNIIENKIDFVPIGYSLSLGEEYSQLENNEENQNDYQYEIEQAI</sequence>
<dbReference type="InParanoid" id="A0A0V0R9A1"/>
<dbReference type="GO" id="GO:0005216">
    <property type="term" value="F:monoatomic ion channel activity"/>
    <property type="evidence" value="ECO:0007669"/>
    <property type="project" value="InterPro"/>
</dbReference>
<dbReference type="InterPro" id="IPR036300">
    <property type="entry name" value="MIR_dom_sf"/>
</dbReference>
<feature type="transmembrane region" description="Helical" evidence="6">
    <location>
        <begin position="2875"/>
        <end position="2894"/>
    </location>
</feature>
<evidence type="ECO:0000256" key="2">
    <source>
        <dbReference type="ARBA" id="ARBA00022692"/>
    </source>
</evidence>
<proteinExistence type="predicted"/>
<organism evidence="9 10">
    <name type="scientific">Pseudocohnilembus persalinus</name>
    <name type="common">Ciliate</name>
    <dbReference type="NCBI Taxonomy" id="266149"/>
    <lineage>
        <taxon>Eukaryota</taxon>
        <taxon>Sar</taxon>
        <taxon>Alveolata</taxon>
        <taxon>Ciliophora</taxon>
        <taxon>Intramacronucleata</taxon>
        <taxon>Oligohymenophorea</taxon>
        <taxon>Scuticociliatia</taxon>
        <taxon>Philasterida</taxon>
        <taxon>Pseudocohnilembidae</taxon>
        <taxon>Pseudocohnilembus</taxon>
    </lineage>
</organism>
<comment type="subcellular location">
    <subcellularLocation>
        <location evidence="1">Membrane</location>
        <topology evidence="1">Multi-pass membrane protein</topology>
    </subcellularLocation>
</comment>
<dbReference type="Proteomes" id="UP000054937">
    <property type="component" value="Unassembled WGS sequence"/>
</dbReference>
<reference evidence="9 10" key="1">
    <citation type="journal article" date="2015" name="Sci. Rep.">
        <title>Genome of the facultative scuticociliatosis pathogen Pseudocohnilembus persalinus provides insight into its virulence through horizontal gene transfer.</title>
        <authorList>
            <person name="Xiong J."/>
            <person name="Wang G."/>
            <person name="Cheng J."/>
            <person name="Tian M."/>
            <person name="Pan X."/>
            <person name="Warren A."/>
            <person name="Jiang C."/>
            <person name="Yuan D."/>
            <person name="Miao W."/>
        </authorList>
    </citation>
    <scope>NUCLEOTIDE SEQUENCE [LARGE SCALE GENOMIC DNA]</scope>
    <source>
        <strain evidence="9">36N120E</strain>
    </source>
</reference>
<feature type="domain" description="Inositol 1,4,5-trisphosphate/ryanodine receptor" evidence="8">
    <location>
        <begin position="89"/>
        <end position="265"/>
    </location>
</feature>
<keyword evidence="2 6" id="KW-0812">Transmembrane</keyword>
<gene>
    <name evidence="9" type="ORF">PPERSA_01225</name>
</gene>
<protein>
    <submittedName>
        <fullName evidence="9">MIR motif</fullName>
    </submittedName>
</protein>
<keyword evidence="4 6" id="KW-0472">Membrane</keyword>
<dbReference type="InterPro" id="IPR014821">
    <property type="entry name" value="Ins145_P3_rcpt"/>
</dbReference>
<keyword evidence="10" id="KW-1185">Reference proteome</keyword>
<keyword evidence="3 6" id="KW-1133">Transmembrane helix</keyword>
<accession>A0A0V0R9A1</accession>
<evidence type="ECO:0000256" key="5">
    <source>
        <dbReference type="SAM" id="Coils"/>
    </source>
</evidence>
<name>A0A0V0R9A1_PSEPJ</name>
<dbReference type="Gene3D" id="2.80.10.50">
    <property type="match status" value="2"/>
</dbReference>
<dbReference type="PANTHER" id="PTHR45816">
    <property type="entry name" value="MIR DOMAIN-CONTAINING PROTEIN"/>
    <property type="match status" value="1"/>
</dbReference>
<evidence type="ECO:0000256" key="1">
    <source>
        <dbReference type="ARBA" id="ARBA00004141"/>
    </source>
</evidence>
<dbReference type="SUPFAM" id="SSF82109">
    <property type="entry name" value="MIR domain"/>
    <property type="match status" value="2"/>
</dbReference>
<evidence type="ECO:0000256" key="3">
    <source>
        <dbReference type="ARBA" id="ARBA00022989"/>
    </source>
</evidence>
<dbReference type="GO" id="GO:0006816">
    <property type="term" value="P:calcium ion transport"/>
    <property type="evidence" value="ECO:0007669"/>
    <property type="project" value="InterPro"/>
</dbReference>
<feature type="transmembrane region" description="Helical" evidence="6">
    <location>
        <begin position="3029"/>
        <end position="3052"/>
    </location>
</feature>
<dbReference type="InterPro" id="IPR005821">
    <property type="entry name" value="Ion_trans_dom"/>
</dbReference>
<keyword evidence="5" id="KW-0175">Coiled coil</keyword>
<evidence type="ECO:0000259" key="7">
    <source>
        <dbReference type="Pfam" id="PF00520"/>
    </source>
</evidence>
<feature type="coiled-coil region" evidence="5">
    <location>
        <begin position="117"/>
        <end position="144"/>
    </location>
</feature>
<dbReference type="GO" id="GO:0016020">
    <property type="term" value="C:membrane"/>
    <property type="evidence" value="ECO:0007669"/>
    <property type="project" value="UniProtKB-SubCell"/>
</dbReference>
<feature type="transmembrane region" description="Helical" evidence="6">
    <location>
        <begin position="2914"/>
        <end position="2934"/>
    </location>
</feature>
<evidence type="ECO:0000259" key="8">
    <source>
        <dbReference type="Pfam" id="PF08709"/>
    </source>
</evidence>
<dbReference type="OMA" id="ANEFGQN"/>
<evidence type="ECO:0000313" key="10">
    <source>
        <dbReference type="Proteomes" id="UP000054937"/>
    </source>
</evidence>
<feature type="coiled-coil region" evidence="5">
    <location>
        <begin position="553"/>
        <end position="580"/>
    </location>
</feature>
<evidence type="ECO:0000256" key="6">
    <source>
        <dbReference type="SAM" id="Phobius"/>
    </source>
</evidence>
<dbReference type="PANTHER" id="PTHR45816:SF4">
    <property type="entry name" value="RYR_IP3R HOMOLOGY ASSOCIATED DOMAIN-CONTAINING PROTEIN"/>
    <property type="match status" value="1"/>
</dbReference>
<evidence type="ECO:0000313" key="9">
    <source>
        <dbReference type="EMBL" id="KRX11026.1"/>
    </source>
</evidence>